<dbReference type="InterPro" id="IPR023346">
    <property type="entry name" value="Lysozyme-like_dom_sf"/>
</dbReference>
<dbReference type="PROSITE" id="PS50006">
    <property type="entry name" value="FHA_DOMAIN"/>
    <property type="match status" value="1"/>
</dbReference>
<gene>
    <name evidence="11" type="ORF">DCF25_00920</name>
</gene>
<feature type="domain" description="FHA" evidence="10">
    <location>
        <begin position="91"/>
        <end position="145"/>
    </location>
</feature>
<evidence type="ECO:0000256" key="2">
    <source>
        <dbReference type="ARBA" id="ARBA00022670"/>
    </source>
</evidence>
<dbReference type="InterPro" id="IPR008984">
    <property type="entry name" value="SMAD_FHA_dom_sf"/>
</dbReference>
<dbReference type="SUPFAM" id="SSF49879">
    <property type="entry name" value="SMAD/FHA domain"/>
    <property type="match status" value="1"/>
</dbReference>
<dbReference type="InterPro" id="IPR001460">
    <property type="entry name" value="PCN-bd_Tpept"/>
</dbReference>
<dbReference type="InterPro" id="IPR050396">
    <property type="entry name" value="Glycosyltr_51/Transpeptidase"/>
</dbReference>
<dbReference type="InterPro" id="IPR012338">
    <property type="entry name" value="Beta-lactam/transpept-like"/>
</dbReference>
<dbReference type="Pfam" id="PF00905">
    <property type="entry name" value="Transpeptidase"/>
    <property type="match status" value="1"/>
</dbReference>
<reference evidence="12" key="1">
    <citation type="submission" date="2018-04" db="EMBL/GenBank/DDBJ databases">
        <authorList>
            <person name="Cornet L."/>
        </authorList>
    </citation>
    <scope>NUCLEOTIDE SEQUENCE [LARGE SCALE GENOMIC DNA]</scope>
</reference>
<dbReference type="Gene3D" id="3.40.710.10">
    <property type="entry name" value="DD-peptidase/beta-lactamase superfamily"/>
    <property type="match status" value="1"/>
</dbReference>
<dbReference type="GO" id="GO:0009252">
    <property type="term" value="P:peptidoglycan biosynthetic process"/>
    <property type="evidence" value="ECO:0007669"/>
    <property type="project" value="TreeGrafter"/>
</dbReference>
<dbReference type="CDD" id="cd00060">
    <property type="entry name" value="FHA"/>
    <property type="match status" value="1"/>
</dbReference>
<dbReference type="Gene3D" id="1.10.3810.10">
    <property type="entry name" value="Biosynthetic peptidoglycan transglycosylase-like"/>
    <property type="match status" value="1"/>
</dbReference>
<evidence type="ECO:0000256" key="7">
    <source>
        <dbReference type="ARBA" id="ARBA00034000"/>
    </source>
</evidence>
<protein>
    <submittedName>
        <fullName evidence="11">Penicillin-binding protein</fullName>
    </submittedName>
</protein>
<dbReference type="GO" id="GO:0008955">
    <property type="term" value="F:peptidoglycan glycosyltransferase activity"/>
    <property type="evidence" value="ECO:0007669"/>
    <property type="project" value="UniProtKB-EC"/>
</dbReference>
<evidence type="ECO:0000256" key="6">
    <source>
        <dbReference type="ARBA" id="ARBA00023268"/>
    </source>
</evidence>
<proteinExistence type="predicted"/>
<keyword evidence="6" id="KW-0511">Multifunctional enzyme</keyword>
<dbReference type="PANTHER" id="PTHR32282">
    <property type="entry name" value="BINDING PROTEIN TRANSPEPTIDASE, PUTATIVE-RELATED"/>
    <property type="match status" value="1"/>
</dbReference>
<dbReference type="Gene3D" id="2.60.200.20">
    <property type="match status" value="1"/>
</dbReference>
<accession>A0A2W4WUZ8</accession>
<keyword evidence="4" id="KW-0808">Transferase</keyword>
<dbReference type="SUPFAM" id="SSF56601">
    <property type="entry name" value="beta-lactamase/transpeptidase-like"/>
    <property type="match status" value="1"/>
</dbReference>
<keyword evidence="3" id="KW-0328">Glycosyltransferase</keyword>
<evidence type="ECO:0000256" key="3">
    <source>
        <dbReference type="ARBA" id="ARBA00022676"/>
    </source>
</evidence>
<dbReference type="GO" id="GO:0030288">
    <property type="term" value="C:outer membrane-bounded periplasmic space"/>
    <property type="evidence" value="ECO:0007669"/>
    <property type="project" value="TreeGrafter"/>
</dbReference>
<keyword evidence="1" id="KW-0121">Carboxypeptidase</keyword>
<dbReference type="AlphaFoldDB" id="A0A2W4WUZ8"/>
<keyword evidence="5" id="KW-0378">Hydrolase</keyword>
<comment type="caution">
    <text evidence="11">The sequence shown here is derived from an EMBL/GenBank/DDBJ whole genome shotgun (WGS) entry which is preliminary data.</text>
</comment>
<evidence type="ECO:0000256" key="5">
    <source>
        <dbReference type="ARBA" id="ARBA00022801"/>
    </source>
</evidence>
<evidence type="ECO:0000313" key="12">
    <source>
        <dbReference type="Proteomes" id="UP000249354"/>
    </source>
</evidence>
<dbReference type="InterPro" id="IPR000253">
    <property type="entry name" value="FHA_dom"/>
</dbReference>
<evidence type="ECO:0000256" key="8">
    <source>
        <dbReference type="ARBA" id="ARBA00049902"/>
    </source>
</evidence>
<feature type="region of interest" description="Disordered" evidence="9">
    <location>
        <begin position="1"/>
        <end position="40"/>
    </location>
</feature>
<dbReference type="GO" id="GO:0006508">
    <property type="term" value="P:proteolysis"/>
    <property type="evidence" value="ECO:0007669"/>
    <property type="project" value="UniProtKB-KW"/>
</dbReference>
<evidence type="ECO:0000259" key="10">
    <source>
        <dbReference type="PROSITE" id="PS50006"/>
    </source>
</evidence>
<dbReference type="InterPro" id="IPR036950">
    <property type="entry name" value="PBP_transglycosylase"/>
</dbReference>
<keyword evidence="2" id="KW-0645">Protease</keyword>
<dbReference type="SUPFAM" id="SSF53955">
    <property type="entry name" value="Lysozyme-like"/>
    <property type="match status" value="1"/>
</dbReference>
<dbReference type="GO" id="GO:0008658">
    <property type="term" value="F:penicillin binding"/>
    <property type="evidence" value="ECO:0007669"/>
    <property type="project" value="InterPro"/>
</dbReference>
<dbReference type="EMBL" id="QBMC01000003">
    <property type="protein sequence ID" value="PZO23218.1"/>
    <property type="molecule type" value="Genomic_DNA"/>
</dbReference>
<dbReference type="InterPro" id="IPR001264">
    <property type="entry name" value="Glyco_trans_51"/>
</dbReference>
<dbReference type="GO" id="GO:0009002">
    <property type="term" value="F:serine-type D-Ala-D-Ala carboxypeptidase activity"/>
    <property type="evidence" value="ECO:0007669"/>
    <property type="project" value="UniProtKB-EC"/>
</dbReference>
<comment type="catalytic activity">
    <reaction evidence="7">
        <text>Preferential cleavage: (Ac)2-L-Lys-D-Ala-|-D-Ala. Also transpeptidation of peptidyl-alanyl moieties that are N-acyl substituents of D-alanine.</text>
        <dbReference type="EC" id="3.4.16.4"/>
    </reaction>
</comment>
<name>A0A2W4WUZ8_9CYAN</name>
<organism evidence="11 12">
    <name type="scientific">Leptolyngbya foveolarum</name>
    <dbReference type="NCBI Taxonomy" id="47253"/>
    <lineage>
        <taxon>Bacteria</taxon>
        <taxon>Bacillati</taxon>
        <taxon>Cyanobacteriota</taxon>
        <taxon>Cyanophyceae</taxon>
        <taxon>Leptolyngbyales</taxon>
        <taxon>Leptolyngbyaceae</taxon>
        <taxon>Leptolyngbya group</taxon>
        <taxon>Leptolyngbya</taxon>
    </lineage>
</organism>
<sequence>MTSPPPKPPDRPGPNRSNEPNAGRPDPGRKPQKSEQSVPRTVLGSITQAFQTVQANVDFSKIPLKPNARVPKLYIESDGKQSEYPLVGEHYLLGRSSKACDIVVRSPIVSQTHLALTRDRSRPGNPFVIRDKGSTNGIYRNKKRISSLPLRHGDMLTLGPRELADAVTVRYIDPPPMYLNVLRYGLYGATGFTGLLVFWIVGLQWPKISINPLPESVQGPVLITADGEKGREPLNKLPNISHREKQRLREYSAFLPKAIVASEDTRFYWHVGVDPLGVARALVTNVAEGEIKEGASTLTQQLARNTYRDFVGTDDSATRKIKEAVVALKLETFYSKDQLMLLYMNRVYLGNNLYGFEDAAQFYFGKSGDALTIAEAATLVGILPAPNAFNPVQDYQAAVEYRDRVIQRMVSLNMISAEDGRRARRSRIEISPNAREQLQSVQAPYFYSYIFDELDEVLGSNLAREGNFVVETSLNLKTQLAAERSLKAAIESNGAQLGFSQGALVTLNSSNGEIEALVGGADYAESQFNRATQALRQPGSTFKVFAYTSAIEQGISPGETFSCAELNWDGLYYPGCASGGGSLDMYAGLARSENPIALRVAQAAGLENVMEMAHRLGVKSKLAAEPGLILGQSEVTPIEITGAFGAIANGGVWNRPHGIQKVLDSSDCRDFSNIQTCRVIYDFSQSADANQPVLDPGVADTVESMLQGVVQGGTGRAAAIGLGEGGKTGTTNDNVDSWFIGFVPSPYSVVTGIWLGNDENEPTDAGSGQAAQLWGDYMGSVLK</sequence>
<dbReference type="SMART" id="SM00240">
    <property type="entry name" value="FHA"/>
    <property type="match status" value="1"/>
</dbReference>
<dbReference type="Proteomes" id="UP000249354">
    <property type="component" value="Unassembled WGS sequence"/>
</dbReference>
<evidence type="ECO:0000256" key="9">
    <source>
        <dbReference type="SAM" id="MobiDB-lite"/>
    </source>
</evidence>
<evidence type="ECO:0000256" key="1">
    <source>
        <dbReference type="ARBA" id="ARBA00022645"/>
    </source>
</evidence>
<reference evidence="11 12" key="2">
    <citation type="submission" date="2018-06" db="EMBL/GenBank/DDBJ databases">
        <title>Metagenomic assembly of (sub)arctic Cyanobacteria and their associated microbiome from non-axenic cultures.</title>
        <authorList>
            <person name="Baurain D."/>
        </authorList>
    </citation>
    <scope>NUCLEOTIDE SEQUENCE [LARGE SCALE GENOMIC DNA]</scope>
    <source>
        <strain evidence="11">ULC129bin1</strain>
    </source>
</reference>
<evidence type="ECO:0000313" key="11">
    <source>
        <dbReference type="EMBL" id="PZO23218.1"/>
    </source>
</evidence>
<comment type="catalytic activity">
    <reaction evidence="8">
        <text>[GlcNAc-(1-&gt;4)-Mur2Ac(oyl-L-Ala-gamma-D-Glu-L-Lys-D-Ala-D-Ala)](n)-di-trans,octa-cis-undecaprenyl diphosphate + beta-D-GlcNAc-(1-&gt;4)-Mur2Ac(oyl-L-Ala-gamma-D-Glu-L-Lys-D-Ala-D-Ala)-di-trans,octa-cis-undecaprenyl diphosphate = [GlcNAc-(1-&gt;4)-Mur2Ac(oyl-L-Ala-gamma-D-Glu-L-Lys-D-Ala-D-Ala)](n+1)-di-trans,octa-cis-undecaprenyl diphosphate + di-trans,octa-cis-undecaprenyl diphosphate + H(+)</text>
        <dbReference type="Rhea" id="RHEA:23708"/>
        <dbReference type="Rhea" id="RHEA-COMP:9602"/>
        <dbReference type="Rhea" id="RHEA-COMP:9603"/>
        <dbReference type="ChEBI" id="CHEBI:15378"/>
        <dbReference type="ChEBI" id="CHEBI:58405"/>
        <dbReference type="ChEBI" id="CHEBI:60033"/>
        <dbReference type="ChEBI" id="CHEBI:78435"/>
        <dbReference type="EC" id="2.4.99.28"/>
    </reaction>
</comment>
<evidence type="ECO:0000256" key="4">
    <source>
        <dbReference type="ARBA" id="ARBA00022679"/>
    </source>
</evidence>
<dbReference type="Pfam" id="PF00912">
    <property type="entry name" value="Transgly"/>
    <property type="match status" value="1"/>
</dbReference>
<dbReference type="PANTHER" id="PTHR32282:SF31">
    <property type="entry name" value="PEPTIDOGLYCAN GLYCOSYLTRANSFERASE"/>
    <property type="match status" value="1"/>
</dbReference>
<dbReference type="Pfam" id="PF00498">
    <property type="entry name" value="FHA"/>
    <property type="match status" value="1"/>
</dbReference>